<dbReference type="OrthoDB" id="2676521at2"/>
<dbReference type="GO" id="GO:0016758">
    <property type="term" value="F:hexosyltransferase activity"/>
    <property type="evidence" value="ECO:0007669"/>
    <property type="project" value="UniProtKB-ARBA"/>
</dbReference>
<sequence>MNVSGEAMEDRPKVSVVVPVYNCRASLERTFTSVFEQSLPAADIEIIAVDDGSTDGGLDELRRMAGQRPRFTVLHQENSGGPGAPRNRGIEEAAGEYVFFLDADDYLGPEALERMCALADDNGTDVVVGQCVGIGRRPPVFPRDVPRTTLAESPFVYDTLSPLKLFRRSFLIEHGLRFVEGLSSHEDQPFTSRAYFEAAGISVLASYDCYYWVDREDGTSSLQSGGAPAEQYFPVIADVMSMVASRVEAGPLRDRLMFRHFRFEVFNRFGARYLAASEEEKAFTRLWGRKLVDSWYTDGVAAEFGPRTRLIAHCLRADLDDVLEEVVPTWIDGVRPATVVDGDRAYMAFPRFRDPSAGIPDSCYDITERIGVRSELTGVAWERDRLRVDGVAGIAGVETAEHRVSLLLRDPDGTVHRVPAARRGGGEEGAFRAHVEFGPGSPVGPGTWSAEVEVRVHDLVKVKRLTAAGDMEPPGTRLTRGALAVQPRLGAGRRGLELAVTEAGLGRLGAVDEVAWDERARLRVRVQVPSALPAGHPVQAAAELVPRDGGAARAGTADCQVRYGALVLTAEFDLADCPPGRFDPRLEITLDGRTVRGRPPCPDGDLPAAAWFRREAMPYRTKRGALAVRVAQTGVVSRSRRMVRRFRAR</sequence>
<dbReference type="Proteomes" id="UP000198318">
    <property type="component" value="Unassembled WGS sequence"/>
</dbReference>
<keyword evidence="3" id="KW-0808">Transferase</keyword>
<protein>
    <submittedName>
        <fullName evidence="3">Glycosyltransferase involved in cell wall bisynthesis</fullName>
    </submittedName>
</protein>
<proteinExistence type="predicted"/>
<gene>
    <name evidence="3" type="ORF">SAMN05443665_104617</name>
</gene>
<dbReference type="Pfam" id="PF22181">
    <property type="entry name" value="TarS_linker"/>
    <property type="match status" value="1"/>
</dbReference>
<accession>A0A239NPY2</accession>
<feature type="domain" description="Glycosyltransferase 2-like" evidence="1">
    <location>
        <begin position="15"/>
        <end position="143"/>
    </location>
</feature>
<evidence type="ECO:0000259" key="2">
    <source>
        <dbReference type="Pfam" id="PF22181"/>
    </source>
</evidence>
<dbReference type="InterPro" id="IPR029044">
    <property type="entry name" value="Nucleotide-diphossugar_trans"/>
</dbReference>
<organism evidence="3 4">
    <name type="scientific">Actinomadura meyerae</name>
    <dbReference type="NCBI Taxonomy" id="240840"/>
    <lineage>
        <taxon>Bacteria</taxon>
        <taxon>Bacillati</taxon>
        <taxon>Actinomycetota</taxon>
        <taxon>Actinomycetes</taxon>
        <taxon>Streptosporangiales</taxon>
        <taxon>Thermomonosporaceae</taxon>
        <taxon>Actinomadura</taxon>
    </lineage>
</organism>
<evidence type="ECO:0000313" key="4">
    <source>
        <dbReference type="Proteomes" id="UP000198318"/>
    </source>
</evidence>
<dbReference type="AlphaFoldDB" id="A0A239NPY2"/>
<dbReference type="PANTHER" id="PTHR22916">
    <property type="entry name" value="GLYCOSYLTRANSFERASE"/>
    <property type="match status" value="1"/>
</dbReference>
<evidence type="ECO:0000313" key="3">
    <source>
        <dbReference type="EMBL" id="SNT56905.1"/>
    </source>
</evidence>
<dbReference type="EMBL" id="FZOR01000046">
    <property type="protein sequence ID" value="SNT56905.1"/>
    <property type="molecule type" value="Genomic_DNA"/>
</dbReference>
<reference evidence="3 4" key="1">
    <citation type="submission" date="2017-06" db="EMBL/GenBank/DDBJ databases">
        <authorList>
            <person name="Kim H.J."/>
            <person name="Triplett B.A."/>
        </authorList>
    </citation>
    <scope>NUCLEOTIDE SEQUENCE [LARGE SCALE GENOMIC DNA]</scope>
    <source>
        <strain evidence="3 4">DSM 44715</strain>
    </source>
</reference>
<dbReference type="Pfam" id="PF00535">
    <property type="entry name" value="Glycos_transf_2"/>
    <property type="match status" value="1"/>
</dbReference>
<dbReference type="InterPro" id="IPR001173">
    <property type="entry name" value="Glyco_trans_2-like"/>
</dbReference>
<dbReference type="InterPro" id="IPR054028">
    <property type="entry name" value="TarS/TarP_linker"/>
</dbReference>
<dbReference type="CDD" id="cd00761">
    <property type="entry name" value="Glyco_tranf_GTA_type"/>
    <property type="match status" value="1"/>
</dbReference>
<evidence type="ECO:0000259" key="1">
    <source>
        <dbReference type="Pfam" id="PF00535"/>
    </source>
</evidence>
<keyword evidence="4" id="KW-1185">Reference proteome</keyword>
<dbReference type="Gene3D" id="3.90.550.10">
    <property type="entry name" value="Spore Coat Polysaccharide Biosynthesis Protein SpsA, Chain A"/>
    <property type="match status" value="1"/>
</dbReference>
<name>A0A239NPY2_9ACTN</name>
<dbReference type="SUPFAM" id="SSF53448">
    <property type="entry name" value="Nucleotide-diphospho-sugar transferases"/>
    <property type="match status" value="1"/>
</dbReference>
<feature type="domain" description="TarS/TarP linker" evidence="2">
    <location>
        <begin position="230"/>
        <end position="325"/>
    </location>
</feature>
<dbReference type="PANTHER" id="PTHR22916:SF3">
    <property type="entry name" value="UDP-GLCNAC:BETAGAL BETA-1,3-N-ACETYLGLUCOSAMINYLTRANSFERASE-LIKE PROTEIN 1"/>
    <property type="match status" value="1"/>
</dbReference>